<dbReference type="EMBL" id="CAMXCT020006779">
    <property type="protein sequence ID" value="CAL1173295.1"/>
    <property type="molecule type" value="Genomic_DNA"/>
</dbReference>
<dbReference type="SUPFAM" id="SSF53335">
    <property type="entry name" value="S-adenosyl-L-methionine-dependent methyltransferases"/>
    <property type="match status" value="1"/>
</dbReference>
<organism evidence="4">
    <name type="scientific">Cladocopium goreaui</name>
    <dbReference type="NCBI Taxonomy" id="2562237"/>
    <lineage>
        <taxon>Eukaryota</taxon>
        <taxon>Sar</taxon>
        <taxon>Alveolata</taxon>
        <taxon>Dinophyceae</taxon>
        <taxon>Suessiales</taxon>
        <taxon>Symbiodiniaceae</taxon>
        <taxon>Cladocopium</taxon>
    </lineage>
</organism>
<sequence>MTTWIPIGVILVSFSSVEAQVDVTAPLRSGPLQWHLHWESILSLAETVLRERREAELLSQFFQLRQQIYQWSPQVWASTSMSELVLEMHNADWPNSLDVVEMATANDLRSLGFVLLSLRNQLTRLEEDWEQMQKAVSEWNSEAKRSTSHLPVNFEILLKQASVLQGLLAAAPGFSNCLAKSLGFARSQRPSDDLYRSAMMYIQTAQLGDFNRRVWTFRDAKNADGLEKIFDATKASLDQVHLVLQSLGDRKRTDRTNGMDEIPVPDWCSGVRELWLSQTDPCTELAKDLARLREEVTTWEGPQIFLRTFSRWQFSVAPNITRIELLTDILEQTENCIMGKAEFSQNFSAESADLQALAADDRASLEEQYHILNRAARILHRGEHVQHDMLGLLGMIRGLLEAQHTIHLSFDEASTWAFRIKTRGNGLQLRLQRVAGRLNSLHETLKSLPNYRSLAFREIHSAGHWGRLSSGSGSSQRATSSIGATFLHFLQGMQLSTDPSEPKQLSILDVGCGWGEWLPSMLLKAVEERSLREDFVYFGLDIAEQPIESLRTRFGHTGHAFQFAVLDACRDPLPADFSVAFVRHVFQHLNLADALSLLRNVYRAKPQLVVLSSWPQASNQDLAGGSSAFEALSPGHEIFKGYNLRRPPFNLPEPLKVWKEMAGEELLLYPSAVLQGVDTTR</sequence>
<evidence type="ECO:0000313" key="4">
    <source>
        <dbReference type="EMBL" id="CAI4019920.1"/>
    </source>
</evidence>
<evidence type="ECO:0000313" key="5">
    <source>
        <dbReference type="EMBL" id="CAL1173295.1"/>
    </source>
</evidence>
<dbReference type="AlphaFoldDB" id="A0A9P1GRZ4"/>
<feature type="domain" description="Methyltransferase" evidence="3">
    <location>
        <begin position="507"/>
        <end position="604"/>
    </location>
</feature>
<dbReference type="Gene3D" id="3.40.50.150">
    <property type="entry name" value="Vaccinia Virus protein VP39"/>
    <property type="match status" value="1"/>
</dbReference>
<keyword evidence="6" id="KW-0808">Transferase</keyword>
<gene>
    <name evidence="4" type="ORF">C1SCF055_LOCUS44377</name>
</gene>
<evidence type="ECO:0000313" key="7">
    <source>
        <dbReference type="Proteomes" id="UP001152797"/>
    </source>
</evidence>
<dbReference type="EMBL" id="CAMXCT030006779">
    <property type="protein sequence ID" value="CAL4807232.1"/>
    <property type="molecule type" value="Genomic_DNA"/>
</dbReference>
<dbReference type="InterPro" id="IPR041698">
    <property type="entry name" value="Methyltransf_25"/>
</dbReference>
<keyword evidence="1" id="KW-0175">Coiled coil</keyword>
<dbReference type="InterPro" id="IPR029063">
    <property type="entry name" value="SAM-dependent_MTases_sf"/>
</dbReference>
<comment type="caution">
    <text evidence="4">The sequence shown here is derived from an EMBL/GenBank/DDBJ whole genome shotgun (WGS) entry which is preliminary data.</text>
</comment>
<keyword evidence="2" id="KW-0732">Signal</keyword>
<dbReference type="Pfam" id="PF13649">
    <property type="entry name" value="Methyltransf_25"/>
    <property type="match status" value="1"/>
</dbReference>
<reference evidence="4" key="1">
    <citation type="submission" date="2022-10" db="EMBL/GenBank/DDBJ databases">
        <authorList>
            <person name="Chen Y."/>
            <person name="Dougan E. K."/>
            <person name="Chan C."/>
            <person name="Rhodes N."/>
            <person name="Thang M."/>
        </authorList>
    </citation>
    <scope>NUCLEOTIDE SEQUENCE</scope>
</reference>
<dbReference type="GO" id="GO:0008168">
    <property type="term" value="F:methyltransferase activity"/>
    <property type="evidence" value="ECO:0007669"/>
    <property type="project" value="UniProtKB-KW"/>
</dbReference>
<keyword evidence="7" id="KW-1185">Reference proteome</keyword>
<dbReference type="GO" id="GO:0032259">
    <property type="term" value="P:methylation"/>
    <property type="evidence" value="ECO:0007669"/>
    <property type="project" value="UniProtKB-KW"/>
</dbReference>
<reference evidence="5" key="2">
    <citation type="submission" date="2024-04" db="EMBL/GenBank/DDBJ databases">
        <authorList>
            <person name="Chen Y."/>
            <person name="Shah S."/>
            <person name="Dougan E. K."/>
            <person name="Thang M."/>
            <person name="Chan C."/>
        </authorList>
    </citation>
    <scope>NUCLEOTIDE SEQUENCE [LARGE SCALE GENOMIC DNA]</scope>
</reference>
<feature type="coiled-coil region" evidence="1">
    <location>
        <begin position="115"/>
        <end position="142"/>
    </location>
</feature>
<proteinExistence type="predicted"/>
<keyword evidence="6" id="KW-0489">Methyltransferase</keyword>
<evidence type="ECO:0000313" key="6">
    <source>
        <dbReference type="EMBL" id="CAL4807232.1"/>
    </source>
</evidence>
<evidence type="ECO:0000256" key="2">
    <source>
        <dbReference type="SAM" id="SignalP"/>
    </source>
</evidence>
<name>A0A9P1GRZ4_9DINO</name>
<feature type="signal peptide" evidence="2">
    <location>
        <begin position="1"/>
        <end position="19"/>
    </location>
</feature>
<dbReference type="EMBL" id="CAMXCT010006779">
    <property type="protein sequence ID" value="CAI4019920.1"/>
    <property type="molecule type" value="Genomic_DNA"/>
</dbReference>
<evidence type="ECO:0000259" key="3">
    <source>
        <dbReference type="Pfam" id="PF13649"/>
    </source>
</evidence>
<evidence type="ECO:0000256" key="1">
    <source>
        <dbReference type="SAM" id="Coils"/>
    </source>
</evidence>
<feature type="chain" id="PRO_5043273062" evidence="2">
    <location>
        <begin position="20"/>
        <end position="681"/>
    </location>
</feature>
<protein>
    <submittedName>
        <fullName evidence="6">Methyltransferase domain-containing protein</fullName>
    </submittedName>
</protein>
<dbReference type="OrthoDB" id="427147at2759"/>
<accession>A0A9P1GRZ4</accession>
<dbReference type="CDD" id="cd02440">
    <property type="entry name" value="AdoMet_MTases"/>
    <property type="match status" value="1"/>
</dbReference>
<dbReference type="Proteomes" id="UP001152797">
    <property type="component" value="Unassembled WGS sequence"/>
</dbReference>